<keyword evidence="4" id="KW-1185">Reference proteome</keyword>
<evidence type="ECO:0000256" key="1">
    <source>
        <dbReference type="SAM" id="MobiDB-lite"/>
    </source>
</evidence>
<protein>
    <recommendedName>
        <fullName evidence="5">Secreted protein</fullName>
    </recommendedName>
</protein>
<dbReference type="EMBL" id="BAAATJ010000014">
    <property type="protein sequence ID" value="GAA2402892.1"/>
    <property type="molecule type" value="Genomic_DNA"/>
</dbReference>
<proteinExistence type="predicted"/>
<reference evidence="3 4" key="1">
    <citation type="journal article" date="2019" name="Int. J. Syst. Evol. Microbiol.">
        <title>The Global Catalogue of Microorganisms (GCM) 10K type strain sequencing project: providing services to taxonomists for standard genome sequencing and annotation.</title>
        <authorList>
            <consortium name="The Broad Institute Genomics Platform"/>
            <consortium name="The Broad Institute Genome Sequencing Center for Infectious Disease"/>
            <person name="Wu L."/>
            <person name="Ma J."/>
        </authorList>
    </citation>
    <scope>NUCLEOTIDE SEQUENCE [LARGE SCALE GENOMIC DNA]</scope>
    <source>
        <strain evidence="3 4">JCM 6921</strain>
    </source>
</reference>
<name>A0ABN3IG66_9ACTN</name>
<sequence length="111" mass="11430">MLRIVTPLTALPLVLLALAEPGRDAGEDEPPAHPGLVPDWHCTMVSGGRDDLYGGMYGDLYTVQVVHQAPRGDAADRSRRARPSGGSRPPGTGAVPAAVAGARHSAAVKAS</sequence>
<dbReference type="Proteomes" id="UP001500058">
    <property type="component" value="Unassembled WGS sequence"/>
</dbReference>
<gene>
    <name evidence="3" type="ORF">GCM10010420_32550</name>
</gene>
<evidence type="ECO:0008006" key="5">
    <source>
        <dbReference type="Google" id="ProtNLM"/>
    </source>
</evidence>
<evidence type="ECO:0000313" key="3">
    <source>
        <dbReference type="EMBL" id="GAA2402892.1"/>
    </source>
</evidence>
<evidence type="ECO:0000313" key="4">
    <source>
        <dbReference type="Proteomes" id="UP001500058"/>
    </source>
</evidence>
<feature type="chain" id="PRO_5045869959" description="Secreted protein" evidence="2">
    <location>
        <begin position="20"/>
        <end position="111"/>
    </location>
</feature>
<feature type="region of interest" description="Disordered" evidence="1">
    <location>
        <begin position="68"/>
        <end position="111"/>
    </location>
</feature>
<dbReference type="RefSeq" id="WP_344631748.1">
    <property type="nucleotide sequence ID" value="NZ_BAAATJ010000014.1"/>
</dbReference>
<feature type="compositionally biased region" description="Low complexity" evidence="1">
    <location>
        <begin position="83"/>
        <end position="111"/>
    </location>
</feature>
<accession>A0ABN3IG66</accession>
<keyword evidence="2" id="KW-0732">Signal</keyword>
<organism evidence="3 4">
    <name type="scientific">Streptomyces glaucosporus</name>
    <dbReference type="NCBI Taxonomy" id="284044"/>
    <lineage>
        <taxon>Bacteria</taxon>
        <taxon>Bacillati</taxon>
        <taxon>Actinomycetota</taxon>
        <taxon>Actinomycetes</taxon>
        <taxon>Kitasatosporales</taxon>
        <taxon>Streptomycetaceae</taxon>
        <taxon>Streptomyces</taxon>
    </lineage>
</organism>
<comment type="caution">
    <text evidence="3">The sequence shown here is derived from an EMBL/GenBank/DDBJ whole genome shotgun (WGS) entry which is preliminary data.</text>
</comment>
<feature type="signal peptide" evidence="2">
    <location>
        <begin position="1"/>
        <end position="19"/>
    </location>
</feature>
<evidence type="ECO:0000256" key="2">
    <source>
        <dbReference type="SAM" id="SignalP"/>
    </source>
</evidence>